<organism evidence="2 3">
    <name type="scientific">Calocera viscosa (strain TUFC12733)</name>
    <dbReference type="NCBI Taxonomy" id="1330018"/>
    <lineage>
        <taxon>Eukaryota</taxon>
        <taxon>Fungi</taxon>
        <taxon>Dikarya</taxon>
        <taxon>Basidiomycota</taxon>
        <taxon>Agaricomycotina</taxon>
        <taxon>Dacrymycetes</taxon>
        <taxon>Dacrymycetales</taxon>
        <taxon>Dacrymycetaceae</taxon>
        <taxon>Calocera</taxon>
    </lineage>
</organism>
<proteinExistence type="predicted"/>
<dbReference type="STRING" id="1330018.A0A167QDK1"/>
<dbReference type="InterPro" id="IPR009078">
    <property type="entry name" value="Ferritin-like_SF"/>
</dbReference>
<name>A0A167QDK1_CALVF</name>
<reference evidence="2 3" key="1">
    <citation type="journal article" date="2016" name="Mol. Biol. Evol.">
        <title>Comparative Genomics of Early-Diverging Mushroom-Forming Fungi Provides Insights into the Origins of Lignocellulose Decay Capabilities.</title>
        <authorList>
            <person name="Nagy L.G."/>
            <person name="Riley R."/>
            <person name="Tritt A."/>
            <person name="Adam C."/>
            <person name="Daum C."/>
            <person name="Floudas D."/>
            <person name="Sun H."/>
            <person name="Yadav J.S."/>
            <person name="Pangilinan J."/>
            <person name="Larsson K.H."/>
            <person name="Matsuura K."/>
            <person name="Barry K."/>
            <person name="Labutti K."/>
            <person name="Kuo R."/>
            <person name="Ohm R.A."/>
            <person name="Bhattacharya S.S."/>
            <person name="Shirouzu T."/>
            <person name="Yoshinaga Y."/>
            <person name="Martin F.M."/>
            <person name="Grigoriev I.V."/>
            <person name="Hibbett D.S."/>
        </authorList>
    </citation>
    <scope>NUCLEOTIDE SEQUENCE [LARGE SCALE GENOMIC DNA]</scope>
    <source>
        <strain evidence="2 3">TUFC12733</strain>
    </source>
</reference>
<dbReference type="Pfam" id="PF13668">
    <property type="entry name" value="Ferritin_2"/>
    <property type="match status" value="1"/>
</dbReference>
<dbReference type="CDD" id="cd00657">
    <property type="entry name" value="Ferritin_like"/>
    <property type="match status" value="1"/>
</dbReference>
<accession>A0A167QDK1</accession>
<dbReference type="SUPFAM" id="SSF47240">
    <property type="entry name" value="Ferritin-like"/>
    <property type="match status" value="1"/>
</dbReference>
<sequence>MKTFFVFPSLLALCAAASPVRRQSNIDSSVLNFALTLEHLENRFYADALSQFDDTAFTNAGFQDWVRGRIAQIAAHEASHVAYLQSALGSSATSECTYSFPYTDPASFVALATVLEGIGVAAYTGATQLLTDKSTITSASSILAVEARHQGWLESAVEHGSGWNTAFETPLDVDQVYTLAASFITSCPSSNPALPVTAFPALSIQQASVSAGETVTLQFTTTTSSPYYAAFFTGLSTVFVPVQRDNSVTVPSGLLGTVFMVVTTSSSAVTDGNTVAGPTVLNFPYLSSVIVPSS</sequence>
<feature type="signal peptide" evidence="1">
    <location>
        <begin position="1"/>
        <end position="16"/>
    </location>
</feature>
<dbReference type="InterPro" id="IPR052965">
    <property type="entry name" value="Pigment-catalase-like"/>
</dbReference>
<evidence type="ECO:0000313" key="3">
    <source>
        <dbReference type="Proteomes" id="UP000076738"/>
    </source>
</evidence>
<dbReference type="PANTHER" id="PTHR31694:SF26">
    <property type="entry name" value="OS05G0151100 PROTEIN"/>
    <property type="match status" value="1"/>
</dbReference>
<evidence type="ECO:0000313" key="2">
    <source>
        <dbReference type="EMBL" id="KZO99657.1"/>
    </source>
</evidence>
<dbReference type="AlphaFoldDB" id="A0A167QDK1"/>
<gene>
    <name evidence="2" type="ORF">CALVIDRAFT_525228</name>
</gene>
<dbReference type="EMBL" id="KV417271">
    <property type="protein sequence ID" value="KZO99657.1"/>
    <property type="molecule type" value="Genomic_DNA"/>
</dbReference>
<protein>
    <recommendedName>
        <fullName evidence="4">Protein rds1</fullName>
    </recommendedName>
</protein>
<evidence type="ECO:0000256" key="1">
    <source>
        <dbReference type="SAM" id="SignalP"/>
    </source>
</evidence>
<evidence type="ECO:0008006" key="4">
    <source>
        <dbReference type="Google" id="ProtNLM"/>
    </source>
</evidence>
<dbReference type="OrthoDB" id="1001765at2759"/>
<keyword evidence="1" id="KW-0732">Signal</keyword>
<feature type="chain" id="PRO_5007891515" description="Protein rds1" evidence="1">
    <location>
        <begin position="17"/>
        <end position="294"/>
    </location>
</feature>
<dbReference type="Proteomes" id="UP000076738">
    <property type="component" value="Unassembled WGS sequence"/>
</dbReference>
<keyword evidence="3" id="KW-1185">Reference proteome</keyword>
<dbReference type="PANTHER" id="PTHR31694">
    <property type="entry name" value="DESICCATION-LIKE PROTEIN"/>
    <property type="match status" value="1"/>
</dbReference>